<evidence type="ECO:0000313" key="3">
    <source>
        <dbReference type="Proteomes" id="UP000006251"/>
    </source>
</evidence>
<dbReference type="InterPro" id="IPR011076">
    <property type="entry name" value="Malate_synth_sf"/>
</dbReference>
<dbReference type="InterPro" id="IPR006253">
    <property type="entry name" value="Malate_synthG"/>
</dbReference>
<dbReference type="EMBL" id="BAEQ01000014">
    <property type="protein sequence ID" value="GAC27565.1"/>
    <property type="molecule type" value="Genomic_DNA"/>
</dbReference>
<dbReference type="AlphaFoldDB" id="K6ZW67"/>
<sequence>MNMPALKYSQIHQGFYTFINEEVLPACGVEVNVFWQAIEDLIADYSSRPDVYINAEQDNSPAANAKIAPVIDRQQLIQAANSQWTSLFDADGAQANAKANANANAKAYLDKHFALESGSHADVKNYVVYYHHLLAFLKDGSQTGLANPSQFVALCGHKCAPDSIVLKQSSKTLHTEILFDRKGTRGTNDNAGIQDILVETNDAIIVDFNAVQIDGESKIQAYRNLQSFLRGDLQTFTIVKGQQTICRMSNDNTFTDLNGDDYCIANQPPIQVRCANQSLVTELLRDSKRTLAPQVIVDAVVASCIIRKAQTEQSREVTLLLEKGSFTPAMMQRIDDIFEL</sequence>
<reference evidence="3" key="1">
    <citation type="journal article" date="2014" name="Environ. Microbiol.">
        <title>Comparative genomics of the marine bacterial genus Glaciecola reveals the high degree of genomic diversity and genomic characteristic for cold adaptation.</title>
        <authorList>
            <person name="Qin Q.L."/>
            <person name="Xie B.B."/>
            <person name="Yu Y."/>
            <person name="Shu Y.L."/>
            <person name="Rong J.C."/>
            <person name="Zhang Y.J."/>
            <person name="Zhao D.L."/>
            <person name="Chen X.L."/>
            <person name="Zhang X.Y."/>
            <person name="Chen B."/>
            <person name="Zhou B.C."/>
            <person name="Zhang Y.Z."/>
        </authorList>
    </citation>
    <scope>NUCLEOTIDE SEQUENCE [LARGE SCALE GENOMIC DNA]</scope>
    <source>
        <strain evidence="3">ACAM 615</strain>
    </source>
</reference>
<protein>
    <submittedName>
        <fullName evidence="2">Malate synthase</fullName>
        <ecNumber evidence="2">2.3.3.9</ecNumber>
    </submittedName>
</protein>
<dbReference type="GO" id="GO:0006097">
    <property type="term" value="P:glyoxylate cycle"/>
    <property type="evidence" value="ECO:0007669"/>
    <property type="project" value="InterPro"/>
</dbReference>
<dbReference type="PANTHER" id="PTHR42739:SF1">
    <property type="entry name" value="MALATE SYNTHASE G"/>
    <property type="match status" value="1"/>
</dbReference>
<dbReference type="GO" id="GO:0005829">
    <property type="term" value="C:cytosol"/>
    <property type="evidence" value="ECO:0007669"/>
    <property type="project" value="TreeGrafter"/>
</dbReference>
<evidence type="ECO:0000259" key="1">
    <source>
        <dbReference type="Pfam" id="PF20658"/>
    </source>
</evidence>
<dbReference type="PANTHER" id="PTHR42739">
    <property type="entry name" value="MALATE SYNTHASE G"/>
    <property type="match status" value="1"/>
</dbReference>
<dbReference type="GO" id="GO:0000287">
    <property type="term" value="F:magnesium ion binding"/>
    <property type="evidence" value="ECO:0007669"/>
    <property type="project" value="TreeGrafter"/>
</dbReference>
<dbReference type="EC" id="2.3.3.9" evidence="2"/>
<keyword evidence="2" id="KW-0012">Acyltransferase</keyword>
<accession>K6ZW67</accession>
<dbReference type="OrthoDB" id="5899875at2"/>
<keyword evidence="2" id="KW-0808">Transferase</keyword>
<dbReference type="Gene3D" id="2.170.170.11">
    <property type="entry name" value="Malate synthase G - maily-beta sub-domain"/>
    <property type="match status" value="1"/>
</dbReference>
<dbReference type="SUPFAM" id="SSF51645">
    <property type="entry name" value="Malate synthase G"/>
    <property type="match status" value="1"/>
</dbReference>
<proteinExistence type="predicted"/>
<gene>
    <name evidence="2" type="ORF">GPAL_0685</name>
</gene>
<feature type="domain" description="Malate synthase G alpha-beta insertion" evidence="1">
    <location>
        <begin position="103"/>
        <end position="167"/>
    </location>
</feature>
<dbReference type="Pfam" id="PF20658">
    <property type="entry name" value="MSG_insertion"/>
    <property type="match status" value="1"/>
</dbReference>
<evidence type="ECO:0000313" key="2">
    <source>
        <dbReference type="EMBL" id="GAC27565.1"/>
    </source>
</evidence>
<dbReference type="RefSeq" id="WP_006009287.1">
    <property type="nucleotide sequence ID" value="NZ_AUAV01000008.1"/>
</dbReference>
<dbReference type="GO" id="GO:0009436">
    <property type="term" value="P:glyoxylate catabolic process"/>
    <property type="evidence" value="ECO:0007669"/>
    <property type="project" value="TreeGrafter"/>
</dbReference>
<name>K6ZW67_9ALTE</name>
<dbReference type="GO" id="GO:0004474">
    <property type="term" value="F:malate synthase activity"/>
    <property type="evidence" value="ECO:0007669"/>
    <property type="project" value="UniProtKB-EC"/>
</dbReference>
<keyword evidence="3" id="KW-1185">Reference proteome</keyword>
<dbReference type="STRING" id="1121922.GCA_000428905_01789"/>
<organism evidence="2 3">
    <name type="scientific">Brumicola pallidula DSM 14239 = ACAM 615</name>
    <dbReference type="NCBI Taxonomy" id="1121922"/>
    <lineage>
        <taxon>Bacteria</taxon>
        <taxon>Pseudomonadati</taxon>
        <taxon>Pseudomonadota</taxon>
        <taxon>Gammaproteobacteria</taxon>
        <taxon>Alteromonadales</taxon>
        <taxon>Alteromonadaceae</taxon>
        <taxon>Brumicola</taxon>
    </lineage>
</organism>
<dbReference type="Proteomes" id="UP000006251">
    <property type="component" value="Unassembled WGS sequence"/>
</dbReference>
<comment type="caution">
    <text evidence="2">The sequence shown here is derived from an EMBL/GenBank/DDBJ whole genome shotgun (WGS) entry which is preliminary data.</text>
</comment>
<dbReference type="InterPro" id="IPR048357">
    <property type="entry name" value="MSG_insertion"/>
</dbReference>